<dbReference type="Proteomes" id="UP000046393">
    <property type="component" value="Unplaced"/>
</dbReference>
<dbReference type="WBParaSite" id="SMUV_0000532701-mRNA-1">
    <property type="protein sequence ID" value="SMUV_0000532701-mRNA-1"/>
    <property type="gene ID" value="SMUV_0000532701"/>
</dbReference>
<organism evidence="1 2">
    <name type="scientific">Syphacia muris</name>
    <dbReference type="NCBI Taxonomy" id="451379"/>
    <lineage>
        <taxon>Eukaryota</taxon>
        <taxon>Metazoa</taxon>
        <taxon>Ecdysozoa</taxon>
        <taxon>Nematoda</taxon>
        <taxon>Chromadorea</taxon>
        <taxon>Rhabditida</taxon>
        <taxon>Spirurina</taxon>
        <taxon>Oxyuridomorpha</taxon>
        <taxon>Oxyuroidea</taxon>
        <taxon>Oxyuridae</taxon>
        <taxon>Syphacia</taxon>
    </lineage>
</organism>
<name>A0A0N5ALB6_9BILA</name>
<dbReference type="AlphaFoldDB" id="A0A0N5ALB6"/>
<reference evidence="2" key="1">
    <citation type="submission" date="2017-02" db="UniProtKB">
        <authorList>
            <consortium name="WormBaseParasite"/>
        </authorList>
    </citation>
    <scope>IDENTIFICATION</scope>
</reference>
<evidence type="ECO:0000313" key="1">
    <source>
        <dbReference type="Proteomes" id="UP000046393"/>
    </source>
</evidence>
<evidence type="ECO:0000313" key="2">
    <source>
        <dbReference type="WBParaSite" id="SMUV_0000532701-mRNA-1"/>
    </source>
</evidence>
<accession>A0A0N5ALB6</accession>
<sequence>MTICKIYNLYPDSFKYSVLSCWIRYGNKISLSCASEEANLESSFLQMAINGKINAQNYTALVCRNVIDHDVCYMQQVGQYCDRIALRFILQLNERTPGNILPNDCKQWLNLGQLQKLLGDRSVAHRRALNDASDCNTSAIKLLLVTFILYCYSCFFY</sequence>
<keyword evidence="1" id="KW-1185">Reference proteome</keyword>
<proteinExistence type="predicted"/>
<protein>
    <submittedName>
        <fullName evidence="2">SPARK domain-containing protein</fullName>
    </submittedName>
</protein>